<dbReference type="EMBL" id="CM037624">
    <property type="protein sequence ID" value="KAH8011059.1"/>
    <property type="molecule type" value="Genomic_DNA"/>
</dbReference>
<keyword evidence="2" id="KW-1185">Reference proteome</keyword>
<evidence type="ECO:0000313" key="1">
    <source>
        <dbReference type="EMBL" id="KAH8011059.1"/>
    </source>
</evidence>
<proteinExistence type="predicted"/>
<sequence>MAAQGGKGSVRKLKQIIVKTSLNSPYALQWSPLDRTDMHFILEALEDVIKQLGLKKIEFRKKKKPSTSKKEDKEQLQGGSSKPPEQNETEDTRAHGWTDLNIRGQLAIGINEVTRALEKNELLLVLVCKSAKPTMITSHLIPLSASRGVPACQVPRLSERLAPVLGLTSVLALGFKQSADAFAEVAKAIIPRIPSLDVPWIQHGNEQPPHINQFKYLQEKVFKIWTFRCMMFTDLMLEKDFLNRLKCPPKIRATTSKNLNLVS</sequence>
<evidence type="ECO:0000313" key="2">
    <source>
        <dbReference type="Proteomes" id="UP000827872"/>
    </source>
</evidence>
<name>A0ACB8FVR6_9SAUR</name>
<comment type="caution">
    <text evidence="1">The sequence shown here is derived from an EMBL/GenBank/DDBJ whole genome shotgun (WGS) entry which is preliminary data.</text>
</comment>
<accession>A0ACB8FVR6</accession>
<gene>
    <name evidence="1" type="ORF">K3G42_018034</name>
</gene>
<reference evidence="1" key="1">
    <citation type="submission" date="2021-08" db="EMBL/GenBank/DDBJ databases">
        <title>The first chromosome-level gecko genome reveals the dynamic sex chromosomes of Neotropical dwarf geckos (Sphaerodactylidae: Sphaerodactylus).</title>
        <authorList>
            <person name="Pinto B.J."/>
            <person name="Keating S.E."/>
            <person name="Gamble T."/>
        </authorList>
    </citation>
    <scope>NUCLEOTIDE SEQUENCE</scope>
    <source>
        <strain evidence="1">TG3544</strain>
    </source>
</reference>
<protein>
    <submittedName>
        <fullName evidence="1">Uncharacterized protein</fullName>
    </submittedName>
</protein>
<organism evidence="1 2">
    <name type="scientific">Sphaerodactylus townsendi</name>
    <dbReference type="NCBI Taxonomy" id="933632"/>
    <lineage>
        <taxon>Eukaryota</taxon>
        <taxon>Metazoa</taxon>
        <taxon>Chordata</taxon>
        <taxon>Craniata</taxon>
        <taxon>Vertebrata</taxon>
        <taxon>Euteleostomi</taxon>
        <taxon>Lepidosauria</taxon>
        <taxon>Squamata</taxon>
        <taxon>Bifurcata</taxon>
        <taxon>Gekkota</taxon>
        <taxon>Sphaerodactylidae</taxon>
        <taxon>Sphaerodactylus</taxon>
    </lineage>
</organism>
<dbReference type="Proteomes" id="UP000827872">
    <property type="component" value="Linkage Group LG11"/>
</dbReference>